<proteinExistence type="inferred from homology"/>
<keyword evidence="4" id="KW-1003">Cell membrane</keyword>
<reference evidence="9 10" key="1">
    <citation type="submission" date="2018-06" db="EMBL/GenBank/DDBJ databases">
        <authorList>
            <consortium name="Pathogen Informatics"/>
            <person name="Doyle S."/>
        </authorList>
    </citation>
    <scope>NUCLEOTIDE SEQUENCE [LARGE SCALE GENOMIC DNA]</scope>
    <source>
        <strain evidence="9 10">NCTC8261</strain>
    </source>
</reference>
<evidence type="ECO:0000256" key="6">
    <source>
        <dbReference type="ARBA" id="ARBA00022989"/>
    </source>
</evidence>
<protein>
    <submittedName>
        <fullName evidence="9">Ferric enterobactin transport system permeaseprotein FepG</fullName>
    </submittedName>
</protein>
<dbReference type="Proteomes" id="UP000254712">
    <property type="component" value="Unassembled WGS sequence"/>
</dbReference>
<dbReference type="Pfam" id="PF01032">
    <property type="entry name" value="FecCD"/>
    <property type="match status" value="1"/>
</dbReference>
<dbReference type="GO" id="GO:0005886">
    <property type="term" value="C:plasma membrane"/>
    <property type="evidence" value="ECO:0007669"/>
    <property type="project" value="UniProtKB-SubCell"/>
</dbReference>
<evidence type="ECO:0000256" key="2">
    <source>
        <dbReference type="ARBA" id="ARBA00007935"/>
    </source>
</evidence>
<dbReference type="SUPFAM" id="SSF81345">
    <property type="entry name" value="ABC transporter involved in vitamin B12 uptake, BtuC"/>
    <property type="match status" value="1"/>
</dbReference>
<comment type="similarity">
    <text evidence="2">Belongs to the binding-protein-dependent transport system permease family. FecCD subfamily.</text>
</comment>
<accession>A0A379WYI6</accession>
<dbReference type="InterPro" id="IPR037294">
    <property type="entry name" value="ABC_BtuC-like"/>
</dbReference>
<name>A0A379WYI6_SALET</name>
<feature type="transmembrane region" description="Helical" evidence="8">
    <location>
        <begin position="75"/>
        <end position="102"/>
    </location>
</feature>
<dbReference type="EMBL" id="UGXT01000002">
    <property type="protein sequence ID" value="SUH38894.1"/>
    <property type="molecule type" value="Genomic_DNA"/>
</dbReference>
<dbReference type="InterPro" id="IPR000522">
    <property type="entry name" value="ABC_transptr_permease_BtuC"/>
</dbReference>
<keyword evidence="5 8" id="KW-0812">Transmembrane</keyword>
<keyword evidence="6 8" id="KW-1133">Transmembrane helix</keyword>
<comment type="subcellular location">
    <subcellularLocation>
        <location evidence="1">Cell membrane</location>
        <topology evidence="1">Multi-pass membrane protein</topology>
    </subcellularLocation>
</comment>
<dbReference type="Gene3D" id="1.10.3470.10">
    <property type="entry name" value="ABC transporter involved in vitamin B12 uptake, BtuC"/>
    <property type="match status" value="1"/>
</dbReference>
<evidence type="ECO:0000256" key="7">
    <source>
        <dbReference type="ARBA" id="ARBA00023136"/>
    </source>
</evidence>
<keyword evidence="7 8" id="KW-0472">Membrane</keyword>
<evidence type="ECO:0000256" key="1">
    <source>
        <dbReference type="ARBA" id="ARBA00004651"/>
    </source>
</evidence>
<evidence type="ECO:0000256" key="3">
    <source>
        <dbReference type="ARBA" id="ARBA00022448"/>
    </source>
</evidence>
<sequence length="110" mass="11648">MPCPLRPGRLLPRCWATRPRNITLVVTEWRLPRVLMALLIGAALGVSGAIFQSLMRNPLGSPDVMGFNTGAWSGVLVAMVLFGQHLTAIALAAMAGGIVNVIDCLAARLA</sequence>
<evidence type="ECO:0000256" key="8">
    <source>
        <dbReference type="SAM" id="Phobius"/>
    </source>
</evidence>
<dbReference type="AlphaFoldDB" id="A0A379WYI6"/>
<organism evidence="9 10">
    <name type="scientific">Salmonella enterica I</name>
    <dbReference type="NCBI Taxonomy" id="59201"/>
    <lineage>
        <taxon>Bacteria</taxon>
        <taxon>Pseudomonadati</taxon>
        <taxon>Pseudomonadota</taxon>
        <taxon>Gammaproteobacteria</taxon>
        <taxon>Enterobacterales</taxon>
        <taxon>Enterobacteriaceae</taxon>
        <taxon>Salmonella</taxon>
    </lineage>
</organism>
<dbReference type="GO" id="GO:0022857">
    <property type="term" value="F:transmembrane transporter activity"/>
    <property type="evidence" value="ECO:0007669"/>
    <property type="project" value="InterPro"/>
</dbReference>
<evidence type="ECO:0000313" key="10">
    <source>
        <dbReference type="Proteomes" id="UP000254712"/>
    </source>
</evidence>
<evidence type="ECO:0000256" key="4">
    <source>
        <dbReference type="ARBA" id="ARBA00022475"/>
    </source>
</evidence>
<keyword evidence="3" id="KW-0813">Transport</keyword>
<dbReference type="PANTHER" id="PTHR30472:SF24">
    <property type="entry name" value="FERRIC ENTEROBACTIN TRANSPORT SYSTEM PERMEASE PROTEIN FEPG"/>
    <property type="match status" value="1"/>
</dbReference>
<dbReference type="PANTHER" id="PTHR30472">
    <property type="entry name" value="FERRIC ENTEROBACTIN TRANSPORT SYSTEM PERMEASE PROTEIN"/>
    <property type="match status" value="1"/>
</dbReference>
<dbReference type="GO" id="GO:0033214">
    <property type="term" value="P:siderophore-iron import into cell"/>
    <property type="evidence" value="ECO:0007669"/>
    <property type="project" value="TreeGrafter"/>
</dbReference>
<evidence type="ECO:0000256" key="5">
    <source>
        <dbReference type="ARBA" id="ARBA00022692"/>
    </source>
</evidence>
<gene>
    <name evidence="9" type="primary">fepG_2</name>
    <name evidence="9" type="ORF">NCTC8261_05239</name>
</gene>
<evidence type="ECO:0000313" key="9">
    <source>
        <dbReference type="EMBL" id="SUH38894.1"/>
    </source>
</evidence>
<feature type="transmembrane region" description="Helical" evidence="8">
    <location>
        <begin position="34"/>
        <end position="55"/>
    </location>
</feature>